<dbReference type="SUPFAM" id="SSF56003">
    <property type="entry name" value="Molybdenum cofactor-binding domain"/>
    <property type="match status" value="1"/>
</dbReference>
<dbReference type="InterPro" id="IPR008274">
    <property type="entry name" value="AldOxase/xan_DH_MoCoBD1"/>
</dbReference>
<gene>
    <name evidence="4" type="ORF">CCS01_18080</name>
</gene>
<sequence length="788" mass="83357">MNGQVDLTQFAQEKYAVGQPVPRKEDPTLLRGQGRYTDDLNLPGQAHAVMVRSTIAHGIIRAIDTTAAKALPGVLAVLTGQDLIDGGLGAMPAGMSFKNRDGSAMPKPIQMVLATDKVRFVGDPVAVVVAETAKQAKDGAEAVIAGIDSLPAVTEAAAAVAPGAPQLYDATPGNVILDFHHGDTEAVAAAFASAAHVTRLKIRNSRVVVCPMEPRSAIGEYDPEGERWTLRLGCQGVFGMRQLLTGPLQAPVEKIRVLTGNVGGSFGMKASCYPEYPAILYAAKLLGRPVKWTDERGESFLSDSHGRDHDMEQELALDADGRILALRITGYGNIGAYLSNGTVLQPTGNIVRNSIGVYATPLQEVSARAVFTNTSPVGPYRGAGRPEVNYYIERLLDTAAREMGIDRAEIRRRNHIQPEALPYTTPAGTTYDSGDFPTILDKALALADWDRFPARKQASAERGRLRGIGIGQYLEVTGPPAPEMGGIRFEDDGTVTIVTGTLDYGQGHASPFAQVLAARLGIPFEKIALLQGDSDQLLAGGGTGGSKSLMASGTAIVEAADLVRENGRRIAAHVLEAAEADIEFEVVHGGGQFRIAGTDRTIGLMDLAKRLREGRVTLPDGVPPTLSVSHVANSPPFAYPNGCHVAEVEVDPETGVAEVVRYGMVNDFGVVVNPLLVEGQAHGGIVQGIGQCFLEHVVYDDNGQPLTGSYMDYALPRANDAPFFTFTSHPVPAKTNVLGSKGCGEAGCAGSLPSVMNALVDALSGYGIRHIDMPATPLRVWEAIQAAG</sequence>
<keyword evidence="1" id="KW-0500">Molybdenum</keyword>
<dbReference type="GO" id="GO:0005506">
    <property type="term" value="F:iron ion binding"/>
    <property type="evidence" value="ECO:0007669"/>
    <property type="project" value="InterPro"/>
</dbReference>
<dbReference type="AlphaFoldDB" id="A0A2S6N8X5"/>
<accession>A0A2S6N8X5</accession>
<dbReference type="PANTHER" id="PTHR11908:SF132">
    <property type="entry name" value="ALDEHYDE OXIDASE 1-RELATED"/>
    <property type="match status" value="1"/>
</dbReference>
<keyword evidence="5" id="KW-1185">Reference proteome</keyword>
<dbReference type="GO" id="GO:0016491">
    <property type="term" value="F:oxidoreductase activity"/>
    <property type="evidence" value="ECO:0007669"/>
    <property type="project" value="UniProtKB-KW"/>
</dbReference>
<dbReference type="Pfam" id="PF20256">
    <property type="entry name" value="MoCoBD_2"/>
    <property type="match status" value="1"/>
</dbReference>
<dbReference type="Proteomes" id="UP000239724">
    <property type="component" value="Unassembled WGS sequence"/>
</dbReference>
<evidence type="ECO:0000259" key="3">
    <source>
        <dbReference type="SMART" id="SM01008"/>
    </source>
</evidence>
<dbReference type="InterPro" id="IPR046867">
    <property type="entry name" value="AldOxase/xan_DH_MoCoBD2"/>
</dbReference>
<dbReference type="SUPFAM" id="SSF54665">
    <property type="entry name" value="CO dehydrogenase molybdoprotein N-domain-like"/>
    <property type="match status" value="1"/>
</dbReference>
<dbReference type="InterPro" id="IPR037165">
    <property type="entry name" value="AldOxase/xan_DH_Mopterin-bd_sf"/>
</dbReference>
<name>A0A2S6N8X5_RHOGL</name>
<dbReference type="OrthoDB" id="7374166at2"/>
<protein>
    <submittedName>
        <fullName evidence="4">Carbon monoxide dehydrogenase</fullName>
    </submittedName>
</protein>
<reference evidence="4 5" key="1">
    <citation type="journal article" date="2018" name="Arch. Microbiol.">
        <title>New insights into the metabolic potential of the phototrophic purple bacterium Rhodopila globiformis DSM 161(T) from its draft genome sequence and evidence for a vanadium-dependent nitrogenase.</title>
        <authorList>
            <person name="Imhoff J.F."/>
            <person name="Rahn T."/>
            <person name="Kunzel S."/>
            <person name="Neulinger S.C."/>
        </authorList>
    </citation>
    <scope>NUCLEOTIDE SEQUENCE [LARGE SCALE GENOMIC DNA]</scope>
    <source>
        <strain evidence="4 5">DSM 161</strain>
    </source>
</reference>
<dbReference type="Pfam" id="PF01315">
    <property type="entry name" value="Ald_Xan_dh_C"/>
    <property type="match status" value="1"/>
</dbReference>
<dbReference type="InterPro" id="IPR000674">
    <property type="entry name" value="Ald_Oxase/Xan_DH_a/b"/>
</dbReference>
<dbReference type="PANTHER" id="PTHR11908">
    <property type="entry name" value="XANTHINE DEHYDROGENASE"/>
    <property type="match status" value="1"/>
</dbReference>
<dbReference type="InterPro" id="IPR016208">
    <property type="entry name" value="Ald_Oxase/xanthine_DH-like"/>
</dbReference>
<evidence type="ECO:0000313" key="4">
    <source>
        <dbReference type="EMBL" id="PPQ31064.1"/>
    </source>
</evidence>
<dbReference type="Gene3D" id="3.30.365.10">
    <property type="entry name" value="Aldehyde oxidase/xanthine dehydrogenase, molybdopterin binding domain"/>
    <property type="match status" value="4"/>
</dbReference>
<proteinExistence type="predicted"/>
<dbReference type="SMART" id="SM01008">
    <property type="entry name" value="Ald_Xan_dh_C"/>
    <property type="match status" value="1"/>
</dbReference>
<dbReference type="Pfam" id="PF02738">
    <property type="entry name" value="MoCoBD_1"/>
    <property type="match status" value="1"/>
</dbReference>
<dbReference type="InterPro" id="IPR036856">
    <property type="entry name" value="Ald_Oxase/Xan_DH_a/b_sf"/>
</dbReference>
<organism evidence="4 5">
    <name type="scientific">Rhodopila globiformis</name>
    <name type="common">Rhodopseudomonas globiformis</name>
    <dbReference type="NCBI Taxonomy" id="1071"/>
    <lineage>
        <taxon>Bacteria</taxon>
        <taxon>Pseudomonadati</taxon>
        <taxon>Pseudomonadota</taxon>
        <taxon>Alphaproteobacteria</taxon>
        <taxon>Acetobacterales</taxon>
        <taxon>Acetobacteraceae</taxon>
        <taxon>Rhodopila</taxon>
    </lineage>
</organism>
<dbReference type="Gene3D" id="3.90.1170.50">
    <property type="entry name" value="Aldehyde oxidase/xanthine dehydrogenase, a/b hammerhead"/>
    <property type="match status" value="1"/>
</dbReference>
<evidence type="ECO:0000313" key="5">
    <source>
        <dbReference type="Proteomes" id="UP000239724"/>
    </source>
</evidence>
<evidence type="ECO:0000256" key="1">
    <source>
        <dbReference type="ARBA" id="ARBA00022505"/>
    </source>
</evidence>
<dbReference type="RefSeq" id="WP_104520222.1">
    <property type="nucleotide sequence ID" value="NZ_NHRY01000198.1"/>
</dbReference>
<dbReference type="EMBL" id="NHRY01000198">
    <property type="protein sequence ID" value="PPQ31064.1"/>
    <property type="molecule type" value="Genomic_DNA"/>
</dbReference>
<keyword evidence="2" id="KW-0560">Oxidoreductase</keyword>
<comment type="caution">
    <text evidence="4">The sequence shown here is derived from an EMBL/GenBank/DDBJ whole genome shotgun (WGS) entry which is preliminary data.</text>
</comment>
<feature type="domain" description="Aldehyde oxidase/xanthine dehydrogenase a/b hammerhead" evidence="3">
    <location>
        <begin position="31"/>
        <end position="151"/>
    </location>
</feature>
<evidence type="ECO:0000256" key="2">
    <source>
        <dbReference type="ARBA" id="ARBA00023002"/>
    </source>
</evidence>